<keyword evidence="1" id="KW-0472">Membrane</keyword>
<proteinExistence type="predicted"/>
<keyword evidence="1" id="KW-1133">Transmembrane helix</keyword>
<dbReference type="KEGG" id="mps:MPTP_0885"/>
<reference key="2">
    <citation type="submission" date="2011-04" db="EMBL/GenBank/DDBJ databases">
        <title>Whole genome sequence of Melissococcus plutonius ATCC 35311.</title>
        <authorList>
            <person name="Okumura K."/>
            <person name="Arai R."/>
            <person name="Osaki M."/>
            <person name="Okura M."/>
            <person name="Kirikae T."/>
            <person name="Takamatsu D."/>
            <person name="Akiyama T."/>
        </authorList>
    </citation>
    <scope>NUCLEOTIDE SEQUENCE</scope>
    <source>
        <strain>ATCC 35311</strain>
    </source>
</reference>
<accession>F3YA19</accession>
<protein>
    <submittedName>
        <fullName evidence="2">Uncharacterized protein</fullName>
    </submittedName>
</protein>
<sequence length="50" mass="5257">MILAAINIAPGSSSYIAGIILCLATAVLLFISRLGSRIEKQHQAAMAQTE</sequence>
<keyword evidence="1" id="KW-0812">Transmembrane</keyword>
<dbReference type="Proteomes" id="UP000008456">
    <property type="component" value="Chromosome"/>
</dbReference>
<keyword evidence="3" id="KW-1185">Reference proteome</keyword>
<gene>
    <name evidence="2" type="ordered locus">MPTP_0885</name>
</gene>
<organism evidence="2 3">
    <name type="scientific">Melissococcus plutonius (strain ATCC 35311 / DSM 29964 / CIP 104052 / LMG 20360 / NCIMB 702443)</name>
    <dbReference type="NCBI Taxonomy" id="940190"/>
    <lineage>
        <taxon>Bacteria</taxon>
        <taxon>Bacillati</taxon>
        <taxon>Bacillota</taxon>
        <taxon>Bacilli</taxon>
        <taxon>Lactobacillales</taxon>
        <taxon>Enterococcaceae</taxon>
        <taxon>Melissococcus</taxon>
    </lineage>
</organism>
<evidence type="ECO:0000256" key="1">
    <source>
        <dbReference type="SAM" id="Phobius"/>
    </source>
</evidence>
<name>F3YA19_MELPT</name>
<dbReference type="HOGENOM" id="CLU_3119605_0_0_9"/>
<feature type="transmembrane region" description="Helical" evidence="1">
    <location>
        <begin position="12"/>
        <end position="31"/>
    </location>
</feature>
<dbReference type="AlphaFoldDB" id="F3YA19"/>
<evidence type="ECO:0000313" key="3">
    <source>
        <dbReference type="Proteomes" id="UP000008456"/>
    </source>
</evidence>
<reference evidence="2 3" key="1">
    <citation type="journal article" date="2011" name="J. Bacteriol.">
        <title>Complete genome sequence of Melissococcus plutonius ATCC 35311.</title>
        <authorList>
            <person name="Okumura K."/>
            <person name="Arai R."/>
            <person name="Okura M."/>
            <person name="Kirikae T."/>
            <person name="Takamatsu D."/>
            <person name="Osaki M."/>
            <person name="Miyoshi-Akiyama T."/>
        </authorList>
    </citation>
    <scope>NUCLEOTIDE SEQUENCE [LARGE SCALE GENOMIC DNA]</scope>
    <source>
        <strain evidence="3">ATCC 35311 / CIP 104052 / LMG 20360 / NCIMB 702443</strain>
    </source>
</reference>
<evidence type="ECO:0000313" key="2">
    <source>
        <dbReference type="EMBL" id="BAK21347.1"/>
    </source>
</evidence>
<dbReference type="EMBL" id="AP012200">
    <property type="protein sequence ID" value="BAK21347.1"/>
    <property type="molecule type" value="Genomic_DNA"/>
</dbReference>